<keyword evidence="6" id="KW-0539">Nucleus</keyword>
<dbReference type="InterPro" id="IPR004082">
    <property type="entry name" value="OBERON"/>
</dbReference>
<evidence type="ECO:0000259" key="10">
    <source>
        <dbReference type="Pfam" id="PF16312"/>
    </source>
</evidence>
<sequence length="790" mass="89113">MREDGRNKVSPDEKIKFQEKSIDCHGENRDSRFDEKGKRIGSSGFQELTLSYLCESSKMGLPENDILGKNLLNSLEKLSSGFKGKEIQGQIDEDCGIWVERDFLRLNENRRSSSKRDAENVETTVRENIGKKVRVESLDLSLALPDVSHFNTGSNRIQNGDIPSRLGPIRSVQSVGPSFNNAQTTYSLSCSYSHPVSHNHSCSLTMNSTENNEYSMGSHRKEGDQIWNCGEGTNGSVHSRFKPIGDGTVALSNHGGDGGLGMGNRRGFNKDSLNNIFCRTKSSENLSFYPPELPARPRTDDPSGDLRGKGLENLRDSEDYMVGKEHKRSRPERILTEIVSESIPVMAQIIQEVTDETLDSTIEYLKNVIVNPERKEEFVDLQKRLERRSDLNKETLSKWQKTPLQILVAIKMGLASFLNGRNELSTSELVDIFQLERCRNINCKRLLPVDDCDCKICLTKKGFCSECMCPVCFNFDCAINTCSWVGCDVCSHWCHAACGLQRNVIKPGPSLKGHLGKTEMQFYCLGCDHTSEMFGFIKEVFVSCAKDWKAETLIKELDCVSKIFQGSKDRKGKELHFAANEMLLKLENKALAPSDVCNLMCQFFDYADGLLDLGDSPMPTKASNGQPSFEKAASTLPSFSSLTPKTSLYSINASSGQHEFRPIDPRENLIIQDEWSVKPVKKGGVESLENLVRMKEAEARMFQNRADEAQGEVESLRRIMRINTEKMEEEYASQLAKLCLPELEERKRKKVEELKELENSHCDYYNMKIRMQSEISGLLKRMEATKQQLV</sequence>
<accession>A0A2Z7DIE9</accession>
<comment type="subcellular location">
    <subcellularLocation>
        <location evidence="1">Nucleus</location>
    </subcellularLocation>
</comment>
<feature type="coiled-coil region" evidence="7">
    <location>
        <begin position="685"/>
        <end position="760"/>
    </location>
</feature>
<feature type="compositionally biased region" description="Basic and acidic residues" evidence="8">
    <location>
        <begin position="295"/>
        <end position="313"/>
    </location>
</feature>
<dbReference type="InterPro" id="IPR032535">
    <property type="entry name" value="Oberon_CC"/>
</dbReference>
<evidence type="ECO:0000256" key="3">
    <source>
        <dbReference type="ARBA" id="ARBA00022771"/>
    </source>
</evidence>
<dbReference type="OrthoDB" id="1905265at2759"/>
<dbReference type="CDD" id="cd15612">
    <property type="entry name" value="PHD_OBE1_like"/>
    <property type="match status" value="1"/>
</dbReference>
<reference evidence="11 12" key="1">
    <citation type="journal article" date="2015" name="Proc. Natl. Acad. Sci. U.S.A.">
        <title>The resurrection genome of Boea hygrometrica: A blueprint for survival of dehydration.</title>
        <authorList>
            <person name="Xiao L."/>
            <person name="Yang G."/>
            <person name="Zhang L."/>
            <person name="Yang X."/>
            <person name="Zhao S."/>
            <person name="Ji Z."/>
            <person name="Zhou Q."/>
            <person name="Hu M."/>
            <person name="Wang Y."/>
            <person name="Chen M."/>
            <person name="Xu Y."/>
            <person name="Jin H."/>
            <person name="Xiao X."/>
            <person name="Hu G."/>
            <person name="Bao F."/>
            <person name="Hu Y."/>
            <person name="Wan P."/>
            <person name="Li L."/>
            <person name="Deng X."/>
            <person name="Kuang T."/>
            <person name="Xiang C."/>
            <person name="Zhu J.K."/>
            <person name="Oliver M.J."/>
            <person name="He Y."/>
        </authorList>
    </citation>
    <scope>NUCLEOTIDE SEQUENCE [LARGE SCALE GENOMIC DNA]</scope>
    <source>
        <strain evidence="12">cv. XS01</strain>
    </source>
</reference>
<dbReference type="InterPro" id="IPR032881">
    <property type="entry name" value="Oberon-like_PHD"/>
</dbReference>
<dbReference type="GO" id="GO:0010468">
    <property type="term" value="P:regulation of gene expression"/>
    <property type="evidence" value="ECO:0007669"/>
    <property type="project" value="TreeGrafter"/>
</dbReference>
<dbReference type="GO" id="GO:0005634">
    <property type="term" value="C:nucleus"/>
    <property type="evidence" value="ECO:0007669"/>
    <property type="project" value="UniProtKB-SubCell"/>
</dbReference>
<protein>
    <submittedName>
        <fullName evidence="11">Protein OBERON 3</fullName>
    </submittedName>
</protein>
<dbReference type="GO" id="GO:0008270">
    <property type="term" value="F:zinc ion binding"/>
    <property type="evidence" value="ECO:0007669"/>
    <property type="project" value="UniProtKB-KW"/>
</dbReference>
<evidence type="ECO:0000313" key="11">
    <source>
        <dbReference type="EMBL" id="KZV57278.1"/>
    </source>
</evidence>
<keyword evidence="3" id="KW-0863">Zinc-finger</keyword>
<dbReference type="PANTHER" id="PTHR21736:SF38">
    <property type="entry name" value="PROTEIN OBERON 3"/>
    <property type="match status" value="1"/>
</dbReference>
<dbReference type="Pfam" id="PF07227">
    <property type="entry name" value="PHD_Oberon"/>
    <property type="match status" value="1"/>
</dbReference>
<evidence type="ECO:0000256" key="1">
    <source>
        <dbReference type="ARBA" id="ARBA00004123"/>
    </source>
</evidence>
<evidence type="ECO:0000256" key="8">
    <source>
        <dbReference type="SAM" id="MobiDB-lite"/>
    </source>
</evidence>
<evidence type="ECO:0000256" key="7">
    <source>
        <dbReference type="SAM" id="Coils"/>
    </source>
</evidence>
<dbReference type="Pfam" id="PF16312">
    <property type="entry name" value="Oberon_cc"/>
    <property type="match status" value="1"/>
</dbReference>
<dbReference type="Proteomes" id="UP000250235">
    <property type="component" value="Unassembled WGS sequence"/>
</dbReference>
<evidence type="ECO:0000256" key="4">
    <source>
        <dbReference type="ARBA" id="ARBA00022833"/>
    </source>
</evidence>
<evidence type="ECO:0000259" key="9">
    <source>
        <dbReference type="Pfam" id="PF07227"/>
    </source>
</evidence>
<keyword evidence="5 7" id="KW-0175">Coiled coil</keyword>
<feature type="domain" description="Oberon-like PHD finger" evidence="9">
    <location>
        <begin position="438"/>
        <end position="561"/>
    </location>
</feature>
<dbReference type="InterPro" id="IPR047578">
    <property type="entry name" value="OBE1-like_PHD"/>
</dbReference>
<keyword evidence="12" id="KW-1185">Reference proteome</keyword>
<dbReference type="GO" id="GO:0010492">
    <property type="term" value="P:maintenance of shoot apical meristem identity"/>
    <property type="evidence" value="ECO:0007669"/>
    <property type="project" value="TreeGrafter"/>
</dbReference>
<evidence type="ECO:0000256" key="2">
    <source>
        <dbReference type="ARBA" id="ARBA00022723"/>
    </source>
</evidence>
<proteinExistence type="predicted"/>
<keyword evidence="2" id="KW-0479">Metal-binding</keyword>
<keyword evidence="4" id="KW-0862">Zinc</keyword>
<evidence type="ECO:0000256" key="6">
    <source>
        <dbReference type="ARBA" id="ARBA00023242"/>
    </source>
</evidence>
<dbReference type="PANTHER" id="PTHR21736">
    <property type="entry name" value="VERNALIZATION-INSENSITIVE PROTEIN 3"/>
    <property type="match status" value="1"/>
</dbReference>
<dbReference type="AlphaFoldDB" id="A0A2Z7DIE9"/>
<dbReference type="GO" id="GO:0010078">
    <property type="term" value="P:maintenance of root meristem identity"/>
    <property type="evidence" value="ECO:0007669"/>
    <property type="project" value="TreeGrafter"/>
</dbReference>
<evidence type="ECO:0000256" key="5">
    <source>
        <dbReference type="ARBA" id="ARBA00023054"/>
    </source>
</evidence>
<evidence type="ECO:0000313" key="12">
    <source>
        <dbReference type="Proteomes" id="UP000250235"/>
    </source>
</evidence>
<dbReference type="EMBL" id="KQ987364">
    <property type="protein sequence ID" value="KZV57278.1"/>
    <property type="molecule type" value="Genomic_DNA"/>
</dbReference>
<feature type="region of interest" description="Disordered" evidence="8">
    <location>
        <begin position="288"/>
        <end position="313"/>
    </location>
</feature>
<gene>
    <name evidence="11" type="ORF">F511_33494</name>
</gene>
<feature type="domain" description="Oberon coiled-coil region" evidence="10">
    <location>
        <begin position="680"/>
        <end position="779"/>
    </location>
</feature>
<dbReference type="PRINTS" id="PR01544">
    <property type="entry name" value="ARATH130DUF"/>
</dbReference>
<dbReference type="GO" id="GO:0010071">
    <property type="term" value="P:root meristem specification"/>
    <property type="evidence" value="ECO:0007669"/>
    <property type="project" value="TreeGrafter"/>
</dbReference>
<name>A0A2Z7DIE9_9LAMI</name>
<organism evidence="11 12">
    <name type="scientific">Dorcoceras hygrometricum</name>
    <dbReference type="NCBI Taxonomy" id="472368"/>
    <lineage>
        <taxon>Eukaryota</taxon>
        <taxon>Viridiplantae</taxon>
        <taxon>Streptophyta</taxon>
        <taxon>Embryophyta</taxon>
        <taxon>Tracheophyta</taxon>
        <taxon>Spermatophyta</taxon>
        <taxon>Magnoliopsida</taxon>
        <taxon>eudicotyledons</taxon>
        <taxon>Gunneridae</taxon>
        <taxon>Pentapetalae</taxon>
        <taxon>asterids</taxon>
        <taxon>lamiids</taxon>
        <taxon>Lamiales</taxon>
        <taxon>Gesneriaceae</taxon>
        <taxon>Didymocarpoideae</taxon>
        <taxon>Trichosporeae</taxon>
        <taxon>Loxocarpinae</taxon>
        <taxon>Dorcoceras</taxon>
    </lineage>
</organism>